<gene>
    <name evidence="3" type="ORF">SLEP1_g1512</name>
</gene>
<evidence type="ECO:0000313" key="4">
    <source>
        <dbReference type="Proteomes" id="UP001054252"/>
    </source>
</evidence>
<name>A0AAV5HL57_9ROSI</name>
<dbReference type="EMBL" id="BPVZ01000001">
    <property type="protein sequence ID" value="GKU87061.1"/>
    <property type="molecule type" value="Genomic_DNA"/>
</dbReference>
<protein>
    <recommendedName>
        <fullName evidence="5">Transmembrane protein</fullName>
    </recommendedName>
</protein>
<comment type="caution">
    <text evidence="3">The sequence shown here is derived from an EMBL/GenBank/DDBJ whole genome shotgun (WGS) entry which is preliminary data.</text>
</comment>
<keyword evidence="4" id="KW-1185">Reference proteome</keyword>
<dbReference type="Proteomes" id="UP001054252">
    <property type="component" value="Unassembled WGS sequence"/>
</dbReference>
<proteinExistence type="predicted"/>
<feature type="compositionally biased region" description="Basic and acidic residues" evidence="1">
    <location>
        <begin position="1"/>
        <end position="15"/>
    </location>
</feature>
<keyword evidence="2" id="KW-1133">Transmembrane helix</keyword>
<feature type="transmembrane region" description="Helical" evidence="2">
    <location>
        <begin position="160"/>
        <end position="182"/>
    </location>
</feature>
<dbReference type="PANTHER" id="PTHR34188">
    <property type="entry name" value="OS01G0299500 PROTEIN"/>
    <property type="match status" value="1"/>
</dbReference>
<dbReference type="AlphaFoldDB" id="A0AAV5HL57"/>
<accession>A0AAV5HL57</accession>
<evidence type="ECO:0000256" key="1">
    <source>
        <dbReference type="SAM" id="MobiDB-lite"/>
    </source>
</evidence>
<evidence type="ECO:0008006" key="5">
    <source>
        <dbReference type="Google" id="ProtNLM"/>
    </source>
</evidence>
<feature type="region of interest" description="Disordered" evidence="1">
    <location>
        <begin position="1"/>
        <end position="32"/>
    </location>
</feature>
<evidence type="ECO:0000313" key="3">
    <source>
        <dbReference type="EMBL" id="GKU87061.1"/>
    </source>
</evidence>
<keyword evidence="2" id="KW-0472">Membrane</keyword>
<feature type="region of interest" description="Disordered" evidence="1">
    <location>
        <begin position="90"/>
        <end position="122"/>
    </location>
</feature>
<reference evidence="3 4" key="1">
    <citation type="journal article" date="2021" name="Commun. Biol.">
        <title>The genome of Shorea leprosula (Dipterocarpaceae) highlights the ecological relevance of drought in aseasonal tropical rainforests.</title>
        <authorList>
            <person name="Ng K.K.S."/>
            <person name="Kobayashi M.J."/>
            <person name="Fawcett J.A."/>
            <person name="Hatakeyama M."/>
            <person name="Paape T."/>
            <person name="Ng C.H."/>
            <person name="Ang C.C."/>
            <person name="Tnah L.H."/>
            <person name="Lee C.T."/>
            <person name="Nishiyama T."/>
            <person name="Sese J."/>
            <person name="O'Brien M.J."/>
            <person name="Copetti D."/>
            <person name="Mohd Noor M.I."/>
            <person name="Ong R.C."/>
            <person name="Putra M."/>
            <person name="Sireger I.Z."/>
            <person name="Indrioko S."/>
            <person name="Kosugi Y."/>
            <person name="Izuno A."/>
            <person name="Isagi Y."/>
            <person name="Lee S.L."/>
            <person name="Shimizu K.K."/>
        </authorList>
    </citation>
    <scope>NUCLEOTIDE SEQUENCE [LARGE SCALE GENOMIC DNA]</scope>
    <source>
        <strain evidence="3">214</strain>
    </source>
</reference>
<sequence length="221" mass="24142">MDQLDLRERELKVDIESGGTSSEDERTNDNVSENGRAFNRVWSGLLSFDVLGRGESAINSCSSSSSSCRLDNKNVELLVDKNSVESLEHKALVEKTGEEKQKKTNIRKPPKPPRPPKGPMLDAADQKLVREIAELAMRKRAKIKRIQALKKMKAAKSSSTSSSLSALIVTLLFCLVIIFQGLCSKGSGSGTVDGSPAPAVASSEALVSVQFYKRFSDKRKK</sequence>
<evidence type="ECO:0000256" key="2">
    <source>
        <dbReference type="SAM" id="Phobius"/>
    </source>
</evidence>
<feature type="compositionally biased region" description="Basic and acidic residues" evidence="1">
    <location>
        <begin position="90"/>
        <end position="102"/>
    </location>
</feature>
<dbReference type="PANTHER" id="PTHR34188:SF5">
    <property type="entry name" value="OS05G0131900 PROTEIN"/>
    <property type="match status" value="1"/>
</dbReference>
<organism evidence="3 4">
    <name type="scientific">Rubroshorea leprosula</name>
    <dbReference type="NCBI Taxonomy" id="152421"/>
    <lineage>
        <taxon>Eukaryota</taxon>
        <taxon>Viridiplantae</taxon>
        <taxon>Streptophyta</taxon>
        <taxon>Embryophyta</taxon>
        <taxon>Tracheophyta</taxon>
        <taxon>Spermatophyta</taxon>
        <taxon>Magnoliopsida</taxon>
        <taxon>eudicotyledons</taxon>
        <taxon>Gunneridae</taxon>
        <taxon>Pentapetalae</taxon>
        <taxon>rosids</taxon>
        <taxon>malvids</taxon>
        <taxon>Malvales</taxon>
        <taxon>Dipterocarpaceae</taxon>
        <taxon>Rubroshorea</taxon>
    </lineage>
</organism>
<keyword evidence="2" id="KW-0812">Transmembrane</keyword>